<evidence type="ECO:0000313" key="15">
    <source>
        <dbReference type="Proteomes" id="UP001447188"/>
    </source>
</evidence>
<comment type="cofactor">
    <cofactor evidence="1">
        <name>thiamine diphosphate</name>
        <dbReference type="ChEBI" id="CHEBI:58937"/>
    </cofactor>
</comment>
<evidence type="ECO:0000256" key="8">
    <source>
        <dbReference type="ARBA" id="ARBA00044454"/>
    </source>
</evidence>
<dbReference type="InterPro" id="IPR029035">
    <property type="entry name" value="DHS-like_NAD/FAD-binding_dom"/>
</dbReference>
<gene>
    <name evidence="14" type="ORF">Q9L58_007998</name>
</gene>
<dbReference type="Gene3D" id="3.40.50.970">
    <property type="match status" value="2"/>
</dbReference>
<evidence type="ECO:0000256" key="4">
    <source>
        <dbReference type="ARBA" id="ARBA00022842"/>
    </source>
</evidence>
<dbReference type="PANTHER" id="PTHR43710:SF2">
    <property type="entry name" value="2-HYDROXYACYL-COA LYASE 1"/>
    <property type="match status" value="1"/>
</dbReference>
<dbReference type="EC" id="4.1.2.63" evidence="9"/>
<dbReference type="Proteomes" id="UP001447188">
    <property type="component" value="Unassembled WGS sequence"/>
</dbReference>
<dbReference type="Pfam" id="PF02776">
    <property type="entry name" value="TPP_enzyme_N"/>
    <property type="match status" value="1"/>
</dbReference>
<dbReference type="Pfam" id="PF02775">
    <property type="entry name" value="TPP_enzyme_C"/>
    <property type="match status" value="1"/>
</dbReference>
<dbReference type="InterPro" id="IPR029061">
    <property type="entry name" value="THDP-binding"/>
</dbReference>
<organism evidence="14 15">
    <name type="scientific">Discina gigas</name>
    <dbReference type="NCBI Taxonomy" id="1032678"/>
    <lineage>
        <taxon>Eukaryota</taxon>
        <taxon>Fungi</taxon>
        <taxon>Dikarya</taxon>
        <taxon>Ascomycota</taxon>
        <taxon>Pezizomycotina</taxon>
        <taxon>Pezizomycetes</taxon>
        <taxon>Pezizales</taxon>
        <taxon>Discinaceae</taxon>
        <taxon>Discina</taxon>
    </lineage>
</organism>
<feature type="domain" description="Thiamine pyrophosphate enzyme N-terminal TPP-binding" evidence="13">
    <location>
        <begin position="6"/>
        <end position="122"/>
    </location>
</feature>
<evidence type="ECO:0000256" key="5">
    <source>
        <dbReference type="ARBA" id="ARBA00023052"/>
    </source>
</evidence>
<proteinExistence type="inferred from homology"/>
<accession>A0ABR3GBA6</accession>
<reference evidence="14 15" key="1">
    <citation type="submission" date="2024-02" db="EMBL/GenBank/DDBJ databases">
        <title>Discinaceae phylogenomics.</title>
        <authorList>
            <person name="Dirks A.C."/>
            <person name="James T.Y."/>
        </authorList>
    </citation>
    <scope>NUCLEOTIDE SEQUENCE [LARGE SCALE GENOMIC DNA]</scope>
    <source>
        <strain evidence="14 15">ACD0624</strain>
    </source>
</reference>
<dbReference type="SUPFAM" id="SSF52467">
    <property type="entry name" value="DHS-like NAD/FAD-binding domain"/>
    <property type="match status" value="1"/>
</dbReference>
<dbReference type="CDD" id="cd07035">
    <property type="entry name" value="TPP_PYR_POX_like"/>
    <property type="match status" value="1"/>
</dbReference>
<comment type="caution">
    <text evidence="14">The sequence shown here is derived from an EMBL/GenBank/DDBJ whole genome shotgun (WGS) entry which is preliminary data.</text>
</comment>
<evidence type="ECO:0000256" key="6">
    <source>
        <dbReference type="ARBA" id="ARBA00023239"/>
    </source>
</evidence>
<keyword evidence="5 10" id="KW-0786">Thiamine pyrophosphate</keyword>
<feature type="domain" description="Thiamine pyrophosphate enzyme TPP-binding" evidence="12">
    <location>
        <begin position="395"/>
        <end position="565"/>
    </location>
</feature>
<evidence type="ECO:0000256" key="10">
    <source>
        <dbReference type="RuleBase" id="RU362132"/>
    </source>
</evidence>
<protein>
    <recommendedName>
        <fullName evidence="9">2-hydroxyacyl-CoA lyase</fullName>
        <ecNumber evidence="9">4.1.2.63</ecNumber>
    </recommendedName>
</protein>
<evidence type="ECO:0000256" key="1">
    <source>
        <dbReference type="ARBA" id="ARBA00001964"/>
    </source>
</evidence>
<sequence>MASPTNGSQLIAQSLKSLNVQVIFGIVGIPVIEVAEACIALGIKFVSFRNEQAASYAASAYGFLTGRPGVCLVVGGPGILHAMAGVGNSTVNATFPMLLLAGSSETSAGPTKGAFQQLDAVAVLTPHTKLAVRPPSLEQLPESIRDAYRTAFWGRPGVGFVDLPADFIQGTPKEVVRIAAVDEQPKTGGSIARISALANALRGAKRPLIVVGKGAAYARAEDVLHSFINSTNIPFLPTPQGKGVLPDSHPLNVATARSVALRGADVVLLLGARLNWILHFGEAPKWSPHVRIAQVDISAEELGRGGADPTLCVAGDITEVVSQLSASLGRWRYTDSSNWNQQLSASTVKNLASAAKKAAIVKLPLSYHRSFTLLKDHLEALSGGSSDDLVYVSEGANTMDISRSIFSVSKPRQRLDAGTYATMGVGLGYAIAAEIAYNHTHETGTTSRKRIIAIEGDSAFGFSLPEIETMSRYKLPIIVIVVNNGGVYRGTSDNSPSWGTDVWEADPEGKRANALLTSTALGFETAYHTVAEGLGGRGWRVKDEEELAVAIKQAWEYGAGPSVINLIIESGSETKLEFNWLGKKDSKL</sequence>
<evidence type="ECO:0000256" key="3">
    <source>
        <dbReference type="ARBA" id="ARBA00022723"/>
    </source>
</evidence>
<keyword evidence="6" id="KW-0456">Lyase</keyword>
<comment type="catalytic activity">
    <reaction evidence="8">
        <text>an (R)-2-hydroxy-long-chain-fatty acyl-CoA = a long-chain fatty aldehyde + formyl-CoA</text>
        <dbReference type="Rhea" id="RHEA:67444"/>
        <dbReference type="ChEBI" id="CHEBI:17176"/>
        <dbReference type="ChEBI" id="CHEBI:57376"/>
        <dbReference type="ChEBI" id="CHEBI:170012"/>
        <dbReference type="EC" id="4.1.2.63"/>
    </reaction>
    <physiologicalReaction direction="left-to-right" evidence="8">
        <dbReference type="Rhea" id="RHEA:67445"/>
    </physiologicalReaction>
</comment>
<evidence type="ECO:0000259" key="13">
    <source>
        <dbReference type="Pfam" id="PF02776"/>
    </source>
</evidence>
<dbReference type="InterPro" id="IPR012000">
    <property type="entry name" value="Thiamin_PyroP_enz_cen_dom"/>
</dbReference>
<evidence type="ECO:0000256" key="7">
    <source>
        <dbReference type="ARBA" id="ARBA00044451"/>
    </source>
</evidence>
<keyword evidence="15" id="KW-1185">Reference proteome</keyword>
<dbReference type="EMBL" id="JBBBZM010000137">
    <property type="protein sequence ID" value="KAL0633098.1"/>
    <property type="molecule type" value="Genomic_DNA"/>
</dbReference>
<evidence type="ECO:0000259" key="12">
    <source>
        <dbReference type="Pfam" id="PF02775"/>
    </source>
</evidence>
<dbReference type="SUPFAM" id="SSF52518">
    <property type="entry name" value="Thiamin diphosphate-binding fold (THDP-binding)"/>
    <property type="match status" value="2"/>
</dbReference>
<feature type="domain" description="Thiamine pyrophosphate enzyme central" evidence="11">
    <location>
        <begin position="194"/>
        <end position="324"/>
    </location>
</feature>
<keyword evidence="3" id="KW-0479">Metal-binding</keyword>
<evidence type="ECO:0000256" key="2">
    <source>
        <dbReference type="ARBA" id="ARBA00007812"/>
    </source>
</evidence>
<keyword evidence="4" id="KW-0460">Magnesium</keyword>
<dbReference type="CDD" id="cd02004">
    <property type="entry name" value="TPP_BZL_OCoD_HPCL"/>
    <property type="match status" value="1"/>
</dbReference>
<dbReference type="InterPro" id="IPR012001">
    <property type="entry name" value="Thiamin_PyroP_enz_TPP-bd_dom"/>
</dbReference>
<dbReference type="PANTHER" id="PTHR43710">
    <property type="entry name" value="2-HYDROXYACYL-COA LYASE"/>
    <property type="match status" value="1"/>
</dbReference>
<evidence type="ECO:0000256" key="9">
    <source>
        <dbReference type="ARBA" id="ARBA00044518"/>
    </source>
</evidence>
<comment type="similarity">
    <text evidence="2 10">Belongs to the TPP enzyme family.</text>
</comment>
<dbReference type="InterPro" id="IPR045025">
    <property type="entry name" value="HACL1-like"/>
</dbReference>
<evidence type="ECO:0000313" key="14">
    <source>
        <dbReference type="EMBL" id="KAL0633098.1"/>
    </source>
</evidence>
<comment type="catalytic activity">
    <reaction evidence="7">
        <text>a 2-hydroxy-3-methyl fatty acyl-CoA = a 2-methyl-branched fatty aldehyde + formyl-CoA</text>
        <dbReference type="Rhea" id="RHEA:25375"/>
        <dbReference type="ChEBI" id="CHEBI:49188"/>
        <dbReference type="ChEBI" id="CHEBI:57376"/>
        <dbReference type="ChEBI" id="CHEBI:58783"/>
        <dbReference type="EC" id="4.1.2.63"/>
    </reaction>
    <physiologicalReaction direction="left-to-right" evidence="7">
        <dbReference type="Rhea" id="RHEA:25376"/>
    </physiologicalReaction>
</comment>
<dbReference type="Pfam" id="PF00205">
    <property type="entry name" value="TPP_enzyme_M"/>
    <property type="match status" value="1"/>
</dbReference>
<dbReference type="Gene3D" id="3.40.50.1220">
    <property type="entry name" value="TPP-binding domain"/>
    <property type="match status" value="1"/>
</dbReference>
<evidence type="ECO:0000259" key="11">
    <source>
        <dbReference type="Pfam" id="PF00205"/>
    </source>
</evidence>
<name>A0ABR3GBA6_9PEZI</name>
<dbReference type="InterPro" id="IPR011766">
    <property type="entry name" value="TPP_enzyme_TPP-bd"/>
</dbReference>